<evidence type="ECO:0000256" key="6">
    <source>
        <dbReference type="SAM" id="MobiDB-lite"/>
    </source>
</evidence>
<reference evidence="7" key="1">
    <citation type="submission" date="2021-06" db="EMBL/GenBank/DDBJ databases">
        <authorList>
            <person name="Kallberg Y."/>
            <person name="Tangrot J."/>
            <person name="Rosling A."/>
        </authorList>
    </citation>
    <scope>NUCLEOTIDE SEQUENCE</scope>
    <source>
        <strain evidence="7">IA702</strain>
    </source>
</reference>
<accession>A0A9N9BHW4</accession>
<evidence type="ECO:0000256" key="4">
    <source>
        <dbReference type="ARBA" id="ARBA00022737"/>
    </source>
</evidence>
<dbReference type="SMART" id="SM00320">
    <property type="entry name" value="WD40"/>
    <property type="match status" value="6"/>
</dbReference>
<organism evidence="7 8">
    <name type="scientific">Paraglomus occultum</name>
    <dbReference type="NCBI Taxonomy" id="144539"/>
    <lineage>
        <taxon>Eukaryota</taxon>
        <taxon>Fungi</taxon>
        <taxon>Fungi incertae sedis</taxon>
        <taxon>Mucoromycota</taxon>
        <taxon>Glomeromycotina</taxon>
        <taxon>Glomeromycetes</taxon>
        <taxon>Paraglomerales</taxon>
        <taxon>Paraglomeraceae</taxon>
        <taxon>Paraglomus</taxon>
    </lineage>
</organism>
<dbReference type="EMBL" id="CAJVPJ010000974">
    <property type="protein sequence ID" value="CAG8568573.1"/>
    <property type="molecule type" value="Genomic_DNA"/>
</dbReference>
<evidence type="ECO:0000256" key="2">
    <source>
        <dbReference type="ARBA" id="ARBA00022490"/>
    </source>
</evidence>
<evidence type="ECO:0000256" key="5">
    <source>
        <dbReference type="PROSITE-ProRule" id="PRU00221"/>
    </source>
</evidence>
<proteinExistence type="predicted"/>
<dbReference type="InterPro" id="IPR036322">
    <property type="entry name" value="WD40_repeat_dom_sf"/>
</dbReference>
<comment type="caution">
    <text evidence="7">The sequence shown here is derived from an EMBL/GenBank/DDBJ whole genome shotgun (WGS) entry which is preliminary data.</text>
</comment>
<dbReference type="PANTHER" id="PTHR12442:SF22">
    <property type="entry name" value="CYTOPLASMIC DYNEIN 1 INTERMEDIATE CHAIN-RELATED"/>
    <property type="match status" value="1"/>
</dbReference>
<feature type="compositionally biased region" description="Polar residues" evidence="6">
    <location>
        <begin position="29"/>
        <end position="42"/>
    </location>
</feature>
<evidence type="ECO:0000313" key="7">
    <source>
        <dbReference type="EMBL" id="CAG8568573.1"/>
    </source>
</evidence>
<dbReference type="InterPro" id="IPR001680">
    <property type="entry name" value="WD40_rpt"/>
</dbReference>
<dbReference type="GO" id="GO:0005868">
    <property type="term" value="C:cytoplasmic dynein complex"/>
    <property type="evidence" value="ECO:0007669"/>
    <property type="project" value="TreeGrafter"/>
</dbReference>
<dbReference type="GO" id="GO:0045503">
    <property type="term" value="F:dynein light chain binding"/>
    <property type="evidence" value="ECO:0007669"/>
    <property type="project" value="TreeGrafter"/>
</dbReference>
<evidence type="ECO:0000313" key="8">
    <source>
        <dbReference type="Proteomes" id="UP000789572"/>
    </source>
</evidence>
<dbReference type="Gene3D" id="2.130.10.10">
    <property type="entry name" value="YVTN repeat-like/Quinoprotein amine dehydrogenase"/>
    <property type="match status" value="2"/>
</dbReference>
<keyword evidence="4" id="KW-0677">Repeat</keyword>
<dbReference type="FunFam" id="2.130.10.10:FF:001070">
    <property type="entry name" value="Dynein intermediate chain, cytosolic"/>
    <property type="match status" value="1"/>
</dbReference>
<gene>
    <name evidence="7" type="ORF">POCULU_LOCUS5874</name>
</gene>
<sequence>MDRRKEELAKKRAKLIELRKVREDRQRALATQQESLSANSRGQPEDIHELVANLLDKKEDKRSAITSNALVGESDSAGSAGSDKETRIAGLSRLNLTSMPRQGSGIGGGLTSVPQSPQVSSSGSRFIPDLSTFESVLLDIAPKEVVFYDKTVQTVESSTDPPPPTEKEIREKIEKELEKQEQRRREQLEEENARAEAARKRAARARDIGEDQRKKIMQSSEFVEFVEHSTKIIERALNDEYDFLKDYSNTQDEDADETGNRVKYICSFFDDRWNKSRATRSVTDVNWSHKFPELCVASYNKNSIATNEPDGLVLVWNLHLLDRPEYTFHSQSDVLTTMFSPFHPNLVIGGTYSGQVVIWDTRARSLPVLKTPLSSNGHTHPVYSMQVVGTQNAHNLITASTDGLVCSWQLDMLAQPQETLELVHPNHNKTDEVSVTALGFPDNETTAFWVGTEEGNVYQANRFDRAGSKAGINQYDFYKGHWGPVTGLQFHPLVGPVDFSDLFLTSSVDWTVKLWRAKSSSKTPTAQRTISPIHSFEGADDYVYDVKWSPRHPALFASVDGTGKLSLWNLNIDTEVPVVGVAVGNGKALNKIQWDKDGRKVAIGSSDARVHVYDVGELGNARSDESLNLQRVISEMTANEQGSSRYSSGK</sequence>
<dbReference type="GO" id="GO:0005737">
    <property type="term" value="C:cytoplasm"/>
    <property type="evidence" value="ECO:0007669"/>
    <property type="project" value="UniProtKB-SubCell"/>
</dbReference>
<feature type="region of interest" description="Disordered" evidence="6">
    <location>
        <begin position="67"/>
        <end position="125"/>
    </location>
</feature>
<protein>
    <submittedName>
        <fullName evidence="7">1319_t:CDS:1</fullName>
    </submittedName>
</protein>
<dbReference type="PANTHER" id="PTHR12442">
    <property type="entry name" value="DYNEIN INTERMEDIATE CHAIN"/>
    <property type="match status" value="1"/>
</dbReference>
<name>A0A9N9BHW4_9GLOM</name>
<feature type="region of interest" description="Disordered" evidence="6">
    <location>
        <begin position="23"/>
        <end position="44"/>
    </location>
</feature>
<dbReference type="InterPro" id="IPR050687">
    <property type="entry name" value="Dynein_IC"/>
</dbReference>
<comment type="subcellular location">
    <subcellularLocation>
        <location evidence="1">Cytoplasm</location>
    </subcellularLocation>
</comment>
<dbReference type="Pfam" id="PF00400">
    <property type="entry name" value="WD40"/>
    <property type="match status" value="1"/>
</dbReference>
<dbReference type="GO" id="GO:0010970">
    <property type="term" value="P:transport along microtubule"/>
    <property type="evidence" value="ECO:0007669"/>
    <property type="project" value="TreeGrafter"/>
</dbReference>
<dbReference type="PROSITE" id="PS50082">
    <property type="entry name" value="WD_REPEATS_2"/>
    <property type="match status" value="1"/>
</dbReference>
<evidence type="ECO:0000256" key="1">
    <source>
        <dbReference type="ARBA" id="ARBA00004496"/>
    </source>
</evidence>
<evidence type="ECO:0000256" key="3">
    <source>
        <dbReference type="ARBA" id="ARBA00022574"/>
    </source>
</evidence>
<dbReference type="GO" id="GO:0045504">
    <property type="term" value="F:dynein heavy chain binding"/>
    <property type="evidence" value="ECO:0007669"/>
    <property type="project" value="TreeGrafter"/>
</dbReference>
<keyword evidence="8" id="KW-1185">Reference proteome</keyword>
<dbReference type="InterPro" id="IPR015943">
    <property type="entry name" value="WD40/YVTN_repeat-like_dom_sf"/>
</dbReference>
<feature type="compositionally biased region" description="Low complexity" evidence="6">
    <location>
        <begin position="112"/>
        <end position="122"/>
    </location>
</feature>
<dbReference type="AlphaFoldDB" id="A0A9N9BHW4"/>
<dbReference type="Proteomes" id="UP000789572">
    <property type="component" value="Unassembled WGS sequence"/>
</dbReference>
<feature type="repeat" description="WD" evidence="5">
    <location>
        <begin position="478"/>
        <end position="525"/>
    </location>
</feature>
<keyword evidence="2" id="KW-0963">Cytoplasm</keyword>
<keyword evidence="3 5" id="KW-0853">WD repeat</keyword>
<dbReference type="FunFam" id="2.130.10.10:FF:000414">
    <property type="entry name" value="Cytoplasmic dynein intermediate chain"/>
    <property type="match status" value="1"/>
</dbReference>
<dbReference type="OrthoDB" id="366230at2759"/>
<dbReference type="SUPFAM" id="SSF50978">
    <property type="entry name" value="WD40 repeat-like"/>
    <property type="match status" value="1"/>
</dbReference>
<feature type="region of interest" description="Disordered" evidence="6">
    <location>
        <begin position="177"/>
        <end position="197"/>
    </location>
</feature>